<dbReference type="EMBL" id="CP138327">
    <property type="protein sequence ID" value="WXU00620.1"/>
    <property type="molecule type" value="Genomic_DNA"/>
</dbReference>
<dbReference type="AlphaFoldDB" id="A0AAU6PHY6"/>
<gene>
    <name evidence="1" type="ORF">Ctma_1346</name>
</gene>
<proteinExistence type="predicted"/>
<evidence type="ECO:0000313" key="1">
    <source>
        <dbReference type="EMBL" id="WXU00620.1"/>
    </source>
</evidence>
<reference evidence="1" key="1">
    <citation type="submission" date="2023-10" db="EMBL/GenBank/DDBJ databases">
        <title>The first scallop-associated chemosynthetic bacterial symbiont.</title>
        <authorList>
            <person name="Lin Y.-T."/>
            <person name="Sun J."/>
            <person name="Ip J.C.-H."/>
            <person name="He X."/>
            <person name="Gao Z.-M."/>
            <person name="Perez M."/>
            <person name="Xu T."/>
            <person name="Qian P.-Y."/>
            <person name="Qiu J.-W."/>
        </authorList>
    </citation>
    <scope>NUCLEOTIDE SEQUENCE</scope>
    <source>
        <strain evidence="1">Gill1</strain>
    </source>
</reference>
<protein>
    <submittedName>
        <fullName evidence="1">Uncharacterized protein</fullName>
    </submittedName>
</protein>
<sequence length="155" mass="17994">MKDFSKIPTLSCYADWLIKAETELDRFEETYNIYDATNCLLSLNCLPSWIGNSDSNETMKKLANEKEDVMKFHELDSSNLGNIDNKLRLIRLFCNHAKHSKPKGSFVSIKQGVSIPTKLPAKFEYLFFGKDRVEIIDLCNKVIEFWKKHITRHST</sequence>
<name>A0AAU6PHY6_9GAMM</name>
<organism evidence="1">
    <name type="scientific">Catillopecten margaritatus gill symbiont</name>
    <dbReference type="NCBI Taxonomy" id="3083288"/>
    <lineage>
        <taxon>Bacteria</taxon>
        <taxon>Pseudomonadati</taxon>
        <taxon>Pseudomonadota</taxon>
        <taxon>Gammaproteobacteria</taxon>
        <taxon>sulfur-oxidizing symbionts</taxon>
    </lineage>
</organism>
<accession>A0AAU6PHY6</accession>